<dbReference type="EMBL" id="BTSX01000004">
    <property type="protein sequence ID" value="GMS96660.1"/>
    <property type="molecule type" value="Genomic_DNA"/>
</dbReference>
<feature type="non-terminal residue" evidence="1">
    <location>
        <position position="1"/>
    </location>
</feature>
<dbReference type="Proteomes" id="UP001432027">
    <property type="component" value="Unassembled WGS sequence"/>
</dbReference>
<accession>A0AAV5TQW4</accession>
<proteinExistence type="predicted"/>
<keyword evidence="2" id="KW-1185">Reference proteome</keyword>
<name>A0AAV5TQW4_9BILA</name>
<sequence>QVVLDFEFRLVSKCTKHSDFWPTPTPDCRIITTSGQDVAPFTITNDPDVIHWRSDDVDVVTILMKRIPAKSICATIDARTAVGKKVLEILRSLGGDSIFIKHSLSQSVRGVGQINREQLVTLSSSFFSSPPSSFFPRTMTLMLNGFKFVEGDYAPFLS</sequence>
<reference evidence="1" key="1">
    <citation type="submission" date="2023-10" db="EMBL/GenBank/DDBJ databases">
        <title>Genome assembly of Pristionchus species.</title>
        <authorList>
            <person name="Yoshida K."/>
            <person name="Sommer R.J."/>
        </authorList>
    </citation>
    <scope>NUCLEOTIDE SEQUENCE</scope>
    <source>
        <strain evidence="1">RS0144</strain>
    </source>
</reference>
<organism evidence="1 2">
    <name type="scientific">Pristionchus entomophagus</name>
    <dbReference type="NCBI Taxonomy" id="358040"/>
    <lineage>
        <taxon>Eukaryota</taxon>
        <taxon>Metazoa</taxon>
        <taxon>Ecdysozoa</taxon>
        <taxon>Nematoda</taxon>
        <taxon>Chromadorea</taxon>
        <taxon>Rhabditida</taxon>
        <taxon>Rhabditina</taxon>
        <taxon>Diplogasteromorpha</taxon>
        <taxon>Diplogasteroidea</taxon>
        <taxon>Neodiplogasteridae</taxon>
        <taxon>Pristionchus</taxon>
    </lineage>
</organism>
<protein>
    <submittedName>
        <fullName evidence="1">Uncharacterized protein</fullName>
    </submittedName>
</protein>
<evidence type="ECO:0000313" key="2">
    <source>
        <dbReference type="Proteomes" id="UP001432027"/>
    </source>
</evidence>
<gene>
    <name evidence="1" type="ORF">PENTCL1PPCAC_18835</name>
</gene>
<dbReference type="AlphaFoldDB" id="A0AAV5TQW4"/>
<feature type="non-terminal residue" evidence="1">
    <location>
        <position position="158"/>
    </location>
</feature>
<evidence type="ECO:0000313" key="1">
    <source>
        <dbReference type="EMBL" id="GMS96660.1"/>
    </source>
</evidence>
<comment type="caution">
    <text evidence="1">The sequence shown here is derived from an EMBL/GenBank/DDBJ whole genome shotgun (WGS) entry which is preliminary data.</text>
</comment>